<keyword evidence="3 5" id="KW-1133">Transmembrane helix</keyword>
<evidence type="ECO:0000259" key="6">
    <source>
        <dbReference type="Pfam" id="PF06271"/>
    </source>
</evidence>
<dbReference type="InterPro" id="IPR010432">
    <property type="entry name" value="RDD"/>
</dbReference>
<evidence type="ECO:0000256" key="4">
    <source>
        <dbReference type="ARBA" id="ARBA00023136"/>
    </source>
</evidence>
<dbReference type="GO" id="GO:0016020">
    <property type="term" value="C:membrane"/>
    <property type="evidence" value="ECO:0007669"/>
    <property type="project" value="UniProtKB-SubCell"/>
</dbReference>
<feature type="transmembrane region" description="Helical" evidence="5">
    <location>
        <begin position="141"/>
        <end position="159"/>
    </location>
</feature>
<dbReference type="EMBL" id="SIXI01000002">
    <property type="protein sequence ID" value="TBO32628.1"/>
    <property type="molecule type" value="Genomic_DNA"/>
</dbReference>
<feature type="transmembrane region" description="Helical" evidence="5">
    <location>
        <begin position="112"/>
        <end position="135"/>
    </location>
</feature>
<evidence type="ECO:0000313" key="8">
    <source>
        <dbReference type="Proteomes" id="UP000292120"/>
    </source>
</evidence>
<comment type="caution">
    <text evidence="7">The sequence shown here is derived from an EMBL/GenBank/DDBJ whole genome shotgun (WGS) entry which is preliminary data.</text>
</comment>
<gene>
    <name evidence="7" type="ORF">EYS42_05455</name>
</gene>
<keyword evidence="4 5" id="KW-0472">Membrane</keyword>
<dbReference type="Pfam" id="PF06271">
    <property type="entry name" value="RDD"/>
    <property type="match status" value="1"/>
</dbReference>
<reference evidence="7 8" key="1">
    <citation type="submission" date="2019-02" db="EMBL/GenBank/DDBJ databases">
        <title>Aquabacterium sp. strain KMB7.</title>
        <authorList>
            <person name="Chen W.-M."/>
        </authorList>
    </citation>
    <scope>NUCLEOTIDE SEQUENCE [LARGE SCALE GENOMIC DNA]</scope>
    <source>
        <strain evidence="7 8">KMB7</strain>
    </source>
</reference>
<dbReference type="RefSeq" id="WP_130966840.1">
    <property type="nucleotide sequence ID" value="NZ_SIXI01000002.1"/>
</dbReference>
<evidence type="ECO:0000256" key="5">
    <source>
        <dbReference type="SAM" id="Phobius"/>
    </source>
</evidence>
<dbReference type="AlphaFoldDB" id="A0A4Q9H0I6"/>
<dbReference type="Proteomes" id="UP000292120">
    <property type="component" value="Unassembled WGS sequence"/>
</dbReference>
<comment type="subcellular location">
    <subcellularLocation>
        <location evidence="1">Membrane</location>
        <topology evidence="1">Multi-pass membrane protein</topology>
    </subcellularLocation>
</comment>
<feature type="domain" description="RDD" evidence="6">
    <location>
        <begin position="24"/>
        <end position="170"/>
    </location>
</feature>
<sequence>MFRPPPTPPLTHAQCVARAQHSAPALIRRLAAIVYESTLLFGVVMFAGIVFGVLVDQKHALAHRNGLQATMFAVLALYFVGFWVRGGQTLAMKTWHLRLLRRDGLPVRPLQAALRFALSWLWFFPPLLLAWAMQWHSAKEITSLLLVWFVLYALLSKALPQGQFLHDQICRTALVDTRPDDQLPAHPNARKP</sequence>
<evidence type="ECO:0000256" key="1">
    <source>
        <dbReference type="ARBA" id="ARBA00004141"/>
    </source>
</evidence>
<evidence type="ECO:0000256" key="2">
    <source>
        <dbReference type="ARBA" id="ARBA00022692"/>
    </source>
</evidence>
<name>A0A4Q9H0I6_9BURK</name>
<proteinExistence type="predicted"/>
<keyword evidence="2 5" id="KW-0812">Transmembrane</keyword>
<feature type="transmembrane region" description="Helical" evidence="5">
    <location>
        <begin position="30"/>
        <end position="55"/>
    </location>
</feature>
<protein>
    <submittedName>
        <fullName evidence="7">RDD family protein</fullName>
    </submittedName>
</protein>
<organism evidence="7 8">
    <name type="scientific">Aquabacterium lacunae</name>
    <dbReference type="NCBI Taxonomy" id="2528630"/>
    <lineage>
        <taxon>Bacteria</taxon>
        <taxon>Pseudomonadati</taxon>
        <taxon>Pseudomonadota</taxon>
        <taxon>Betaproteobacteria</taxon>
        <taxon>Burkholderiales</taxon>
        <taxon>Aquabacterium</taxon>
    </lineage>
</organism>
<evidence type="ECO:0000256" key="3">
    <source>
        <dbReference type="ARBA" id="ARBA00022989"/>
    </source>
</evidence>
<accession>A0A4Q9H0I6</accession>
<keyword evidence="8" id="KW-1185">Reference proteome</keyword>
<feature type="transmembrane region" description="Helical" evidence="5">
    <location>
        <begin position="67"/>
        <end position="91"/>
    </location>
</feature>
<evidence type="ECO:0000313" key="7">
    <source>
        <dbReference type="EMBL" id="TBO32628.1"/>
    </source>
</evidence>
<dbReference type="OrthoDB" id="5298807at2"/>